<proteinExistence type="predicted"/>
<organism evidence="1">
    <name type="scientific">Oscillatoriales cyanobacterium SpSt-402</name>
    <dbReference type="NCBI Taxonomy" id="2282168"/>
    <lineage>
        <taxon>Bacteria</taxon>
        <taxon>Bacillati</taxon>
        <taxon>Cyanobacteriota</taxon>
        <taxon>Cyanophyceae</taxon>
        <taxon>Oscillatoriophycideae</taxon>
        <taxon>Oscillatoriales</taxon>
    </lineage>
</organism>
<dbReference type="EMBL" id="DSRD01000741">
    <property type="protein sequence ID" value="HGW94965.1"/>
    <property type="molecule type" value="Genomic_DNA"/>
</dbReference>
<accession>A0A832H2U3</accession>
<gene>
    <name evidence="1" type="ORF">ENR47_11890</name>
</gene>
<name>A0A832H2U3_9CYAN</name>
<comment type="caution">
    <text evidence="1">The sequence shown here is derived from an EMBL/GenBank/DDBJ whole genome shotgun (WGS) entry which is preliminary data.</text>
</comment>
<sequence length="93" mass="10857">MVPPFVLDECLVSRFKYWNAGIRQGMRHNNELYTLFQAFSINERLKAYAVGYEQTEKGVNVCITVSRQSYCVWLSLRSLSYVPETQLVLDSER</sequence>
<protein>
    <submittedName>
        <fullName evidence="1">Uncharacterized protein</fullName>
    </submittedName>
</protein>
<reference evidence="1" key="1">
    <citation type="journal article" date="2020" name="mSystems">
        <title>Genome- and Community-Level Interaction Insights into Carbon Utilization and Element Cycling Functions of Hydrothermarchaeota in Hydrothermal Sediment.</title>
        <authorList>
            <person name="Zhou Z."/>
            <person name="Liu Y."/>
            <person name="Xu W."/>
            <person name="Pan J."/>
            <person name="Luo Z.H."/>
            <person name="Li M."/>
        </authorList>
    </citation>
    <scope>NUCLEOTIDE SEQUENCE [LARGE SCALE GENOMIC DNA]</scope>
    <source>
        <strain evidence="1">SpSt-402</strain>
    </source>
</reference>
<dbReference type="AlphaFoldDB" id="A0A832H2U3"/>
<evidence type="ECO:0000313" key="1">
    <source>
        <dbReference type="EMBL" id="HGW94965.1"/>
    </source>
</evidence>